<sequence>MLFYELKKLFSRTGSKLLLLLLGSILIFTAIYNIQSTHYVQPDGTSLSGISAIRELKKAKSQWNGILTEEQIKNVLQTNQDILASNPEYYPGTTDINLANKVYSQEQGYDDIRDMINQSYRLFGQFDYYLIDRLSPNQSSSFYKNRIEGLENFLGSNKELTDNQKEYYRKQYQENQTPWQYTYQEGWEILTNSLPILQVLSVIIISLLLASLFSYEDKTRVKTILLSTCQGRSKGTLSKISAGLLLTVGIYTIVMSTYILIILGGFGFDGAFNPAQTNFFIGWESPWNISNIQAIGIMLISGLIGALIFSSITMFISYKSKSTVIASTVAFLLILIPDWLTNYIPNSSLLTLVKILPDQLLNSRAQLSGFTFLDIQGIIISPLVIMTISYFTLSILILILLYRFARRESLK</sequence>
<gene>
    <name evidence="2" type="ORF">NCTC11087_01166</name>
</gene>
<organism evidence="2 3">
    <name type="scientific">Faecalicoccus pleomorphus</name>
    <dbReference type="NCBI Taxonomy" id="1323"/>
    <lineage>
        <taxon>Bacteria</taxon>
        <taxon>Bacillati</taxon>
        <taxon>Bacillota</taxon>
        <taxon>Erysipelotrichia</taxon>
        <taxon>Erysipelotrichales</taxon>
        <taxon>Erysipelotrichaceae</taxon>
        <taxon>Faecalicoccus</taxon>
    </lineage>
</organism>
<feature type="transmembrane region" description="Helical" evidence="1">
    <location>
        <begin position="196"/>
        <end position="215"/>
    </location>
</feature>
<dbReference type="RefSeq" id="WP_022790741.1">
    <property type="nucleotide sequence ID" value="NZ_UHFX01000003.1"/>
</dbReference>
<evidence type="ECO:0000313" key="3">
    <source>
        <dbReference type="Proteomes" id="UP000255523"/>
    </source>
</evidence>
<name>A0A380LQW7_9FIRM</name>
<dbReference type="OrthoDB" id="1692816at2"/>
<feature type="transmembrane region" description="Helical" evidence="1">
    <location>
        <begin position="292"/>
        <end position="316"/>
    </location>
</feature>
<feature type="transmembrane region" description="Helical" evidence="1">
    <location>
        <begin position="242"/>
        <end position="268"/>
    </location>
</feature>
<accession>A0A380LQW7</accession>
<keyword evidence="3" id="KW-1185">Reference proteome</keyword>
<feature type="transmembrane region" description="Helical" evidence="1">
    <location>
        <begin position="378"/>
        <end position="402"/>
    </location>
</feature>
<dbReference type="AlphaFoldDB" id="A0A380LQW7"/>
<dbReference type="Proteomes" id="UP000255523">
    <property type="component" value="Unassembled WGS sequence"/>
</dbReference>
<evidence type="ECO:0000313" key="2">
    <source>
        <dbReference type="EMBL" id="SUO04256.1"/>
    </source>
</evidence>
<dbReference type="GeneID" id="77462131"/>
<reference evidence="2 3" key="1">
    <citation type="submission" date="2018-06" db="EMBL/GenBank/DDBJ databases">
        <authorList>
            <consortium name="Pathogen Informatics"/>
            <person name="Doyle S."/>
        </authorList>
    </citation>
    <scope>NUCLEOTIDE SEQUENCE [LARGE SCALE GENOMIC DNA]</scope>
    <source>
        <strain evidence="2 3">NCTC11087</strain>
    </source>
</reference>
<feature type="transmembrane region" description="Helical" evidence="1">
    <location>
        <begin position="323"/>
        <end position="340"/>
    </location>
</feature>
<dbReference type="EMBL" id="UHFX01000003">
    <property type="protein sequence ID" value="SUO04256.1"/>
    <property type="molecule type" value="Genomic_DNA"/>
</dbReference>
<keyword evidence="1" id="KW-1133">Transmembrane helix</keyword>
<evidence type="ECO:0000256" key="1">
    <source>
        <dbReference type="SAM" id="Phobius"/>
    </source>
</evidence>
<keyword evidence="1 2" id="KW-0812">Transmembrane</keyword>
<protein>
    <submittedName>
        <fullName evidence="2">Transmembrane protein</fullName>
    </submittedName>
</protein>
<keyword evidence="1" id="KW-0472">Membrane</keyword>
<proteinExistence type="predicted"/>